<dbReference type="Gene3D" id="1.20.1110.10">
    <property type="entry name" value="Calcium-transporting ATPase, transmembrane domain"/>
    <property type="match status" value="2"/>
</dbReference>
<dbReference type="AlphaFoldDB" id="A0A0N1HUE7"/>
<feature type="region of interest" description="Disordered" evidence="22">
    <location>
        <begin position="1"/>
        <end position="20"/>
    </location>
</feature>
<evidence type="ECO:0000256" key="9">
    <source>
        <dbReference type="ARBA" id="ARBA00022840"/>
    </source>
</evidence>
<keyword evidence="16 23" id="KW-0472">Membrane</keyword>
<keyword evidence="10" id="KW-0460">Magnesium</keyword>
<dbReference type="Proteomes" id="UP000038010">
    <property type="component" value="Unassembled WGS sequence"/>
</dbReference>
<evidence type="ECO:0000256" key="14">
    <source>
        <dbReference type="ARBA" id="ARBA00023053"/>
    </source>
</evidence>
<evidence type="ECO:0000256" key="20">
    <source>
        <dbReference type="ARBA" id="ARBA00048599"/>
    </source>
</evidence>
<dbReference type="Gene3D" id="3.40.1110.10">
    <property type="entry name" value="Calcium-transporting ATPase, cytoplasmic domain N"/>
    <property type="match status" value="1"/>
</dbReference>
<evidence type="ECO:0000313" key="26">
    <source>
        <dbReference type="Proteomes" id="UP000038010"/>
    </source>
</evidence>
<feature type="transmembrane region" description="Helical" evidence="23">
    <location>
        <begin position="294"/>
        <end position="315"/>
    </location>
</feature>
<evidence type="ECO:0000256" key="1">
    <source>
        <dbReference type="ARBA" id="ARBA00001946"/>
    </source>
</evidence>
<feature type="compositionally biased region" description="Basic and acidic residues" evidence="22">
    <location>
        <begin position="1061"/>
        <end position="1072"/>
    </location>
</feature>
<feature type="transmembrane region" description="Helical" evidence="23">
    <location>
        <begin position="966"/>
        <end position="986"/>
    </location>
</feature>
<dbReference type="GO" id="GO:0008554">
    <property type="term" value="F:P-type sodium transporter activity"/>
    <property type="evidence" value="ECO:0007669"/>
    <property type="project" value="UniProtKB-EC"/>
</dbReference>
<protein>
    <recommendedName>
        <fullName evidence="19">P-type Na(+) transporter</fullName>
        <ecNumber evidence="19">7.2.2.3</ecNumber>
    </recommendedName>
</protein>
<evidence type="ECO:0000256" key="13">
    <source>
        <dbReference type="ARBA" id="ARBA00022989"/>
    </source>
</evidence>
<dbReference type="Pfam" id="PF00122">
    <property type="entry name" value="E1-E2_ATPase"/>
    <property type="match status" value="1"/>
</dbReference>
<dbReference type="FunFam" id="1.20.1110.10:FF:000020">
    <property type="entry name" value="Sodium ion P-type ATPase"/>
    <property type="match status" value="1"/>
</dbReference>
<dbReference type="Gene3D" id="2.70.150.10">
    <property type="entry name" value="Calcium-transporting ATPase, cytoplasmic transduction domain A"/>
    <property type="match status" value="1"/>
</dbReference>
<evidence type="ECO:0000313" key="25">
    <source>
        <dbReference type="EMBL" id="KPI43000.1"/>
    </source>
</evidence>
<dbReference type="InterPro" id="IPR044492">
    <property type="entry name" value="P_typ_ATPase_HD_dom"/>
</dbReference>
<dbReference type="SFLD" id="SFLDG00002">
    <property type="entry name" value="C1.7:_P-type_atpase_like"/>
    <property type="match status" value="1"/>
</dbReference>
<keyword evidence="6 23" id="KW-0812">Transmembrane</keyword>
<organism evidence="25 26">
    <name type="scientific">Cyphellophora attinorum</name>
    <dbReference type="NCBI Taxonomy" id="1664694"/>
    <lineage>
        <taxon>Eukaryota</taxon>
        <taxon>Fungi</taxon>
        <taxon>Dikarya</taxon>
        <taxon>Ascomycota</taxon>
        <taxon>Pezizomycotina</taxon>
        <taxon>Eurotiomycetes</taxon>
        <taxon>Chaetothyriomycetidae</taxon>
        <taxon>Chaetothyriales</taxon>
        <taxon>Cyphellophoraceae</taxon>
        <taxon>Cyphellophora</taxon>
    </lineage>
</organism>
<dbReference type="FunFam" id="1.20.1110.10:FF:000015">
    <property type="entry name" value="Sodium ion P-type ATPase"/>
    <property type="match status" value="1"/>
</dbReference>
<dbReference type="SFLD" id="SFLDF00027">
    <property type="entry name" value="p-type_atpase"/>
    <property type="match status" value="1"/>
</dbReference>
<dbReference type="Pfam" id="PF00689">
    <property type="entry name" value="Cation_ATPase_C"/>
    <property type="match status" value="1"/>
</dbReference>
<dbReference type="SUPFAM" id="SSF81653">
    <property type="entry name" value="Calcium ATPase, transduction domain A"/>
    <property type="match status" value="1"/>
</dbReference>
<keyword evidence="8" id="KW-0547">Nucleotide-binding</keyword>
<keyword evidence="12" id="KW-1278">Translocase</keyword>
<dbReference type="RefSeq" id="XP_018002963.1">
    <property type="nucleotide sequence ID" value="XM_018141625.1"/>
</dbReference>
<reference evidence="25 26" key="1">
    <citation type="submission" date="2015-06" db="EMBL/GenBank/DDBJ databases">
        <title>Draft genome of the ant-associated black yeast Phialophora attae CBS 131958.</title>
        <authorList>
            <person name="Moreno L.F."/>
            <person name="Stielow B.J."/>
            <person name="de Hoog S."/>
            <person name="Vicente V.A."/>
            <person name="Weiss V.A."/>
            <person name="de Vries M."/>
            <person name="Cruz L.M."/>
            <person name="Souza E.M."/>
        </authorList>
    </citation>
    <scope>NUCLEOTIDE SEQUENCE [LARGE SCALE GENOMIC DNA]</scope>
    <source>
        <strain evidence="25 26">CBS 131958</strain>
    </source>
</reference>
<dbReference type="GO" id="GO:0046872">
    <property type="term" value="F:metal ion binding"/>
    <property type="evidence" value="ECO:0007669"/>
    <property type="project" value="UniProtKB-KW"/>
</dbReference>
<comment type="similarity">
    <text evidence="18">Belongs to the cation transport ATPase (P-type) (TC 3.A.3) family. Type IID subfamily.</text>
</comment>
<evidence type="ECO:0000256" key="8">
    <source>
        <dbReference type="ARBA" id="ARBA00022741"/>
    </source>
</evidence>
<dbReference type="InterPro" id="IPR059000">
    <property type="entry name" value="ATPase_P-type_domA"/>
</dbReference>
<keyword evidence="9" id="KW-0067">ATP-binding</keyword>
<evidence type="ECO:0000256" key="2">
    <source>
        <dbReference type="ARBA" id="ARBA00004651"/>
    </source>
</evidence>
<dbReference type="GeneID" id="28733505"/>
<dbReference type="PANTHER" id="PTHR42861">
    <property type="entry name" value="CALCIUM-TRANSPORTING ATPASE"/>
    <property type="match status" value="1"/>
</dbReference>
<evidence type="ECO:0000256" key="16">
    <source>
        <dbReference type="ARBA" id="ARBA00023136"/>
    </source>
</evidence>
<dbReference type="InterPro" id="IPR006068">
    <property type="entry name" value="ATPase_P-typ_cation-transptr_C"/>
</dbReference>
<keyword evidence="13 23" id="KW-1133">Transmembrane helix</keyword>
<keyword evidence="14" id="KW-0915">Sodium</keyword>
<feature type="transmembrane region" description="Helical" evidence="23">
    <location>
        <begin position="321"/>
        <end position="347"/>
    </location>
</feature>
<keyword evidence="15" id="KW-0406">Ion transport</keyword>
<evidence type="ECO:0000256" key="10">
    <source>
        <dbReference type="ARBA" id="ARBA00022842"/>
    </source>
</evidence>
<feature type="domain" description="Cation-transporting P-type ATPase N-terminal" evidence="24">
    <location>
        <begin position="18"/>
        <end position="92"/>
    </location>
</feature>
<dbReference type="SFLD" id="SFLDS00003">
    <property type="entry name" value="Haloacid_Dehalogenase"/>
    <property type="match status" value="1"/>
</dbReference>
<keyword evidence="26" id="KW-1185">Reference proteome</keyword>
<evidence type="ECO:0000256" key="18">
    <source>
        <dbReference type="ARBA" id="ARBA00035017"/>
    </source>
</evidence>
<feature type="transmembrane region" description="Helical" evidence="23">
    <location>
        <begin position="72"/>
        <end position="90"/>
    </location>
</feature>
<dbReference type="SUPFAM" id="SSF81665">
    <property type="entry name" value="Calcium ATPase, transmembrane domain M"/>
    <property type="match status" value="1"/>
</dbReference>
<dbReference type="FunFam" id="3.40.50.1000:FF:000047">
    <property type="entry name" value="Sodium P-type ATPase"/>
    <property type="match status" value="1"/>
</dbReference>
<dbReference type="FunFam" id="3.40.1110.10:FF:000039">
    <property type="entry name" value="Sodium P-type ATPase"/>
    <property type="match status" value="1"/>
</dbReference>
<evidence type="ECO:0000256" key="22">
    <source>
        <dbReference type="SAM" id="MobiDB-lite"/>
    </source>
</evidence>
<dbReference type="OrthoDB" id="3352408at2759"/>
<dbReference type="VEuPathDB" id="FungiDB:AB675_1715"/>
<evidence type="ECO:0000256" key="12">
    <source>
        <dbReference type="ARBA" id="ARBA00022967"/>
    </source>
</evidence>
<dbReference type="GO" id="GO:0005886">
    <property type="term" value="C:plasma membrane"/>
    <property type="evidence" value="ECO:0007669"/>
    <property type="project" value="UniProtKB-SubCell"/>
</dbReference>
<dbReference type="InterPro" id="IPR004014">
    <property type="entry name" value="ATPase_P-typ_cation-transptr_N"/>
</dbReference>
<evidence type="ECO:0000256" key="11">
    <source>
        <dbReference type="ARBA" id="ARBA00022958"/>
    </source>
</evidence>
<dbReference type="FunFam" id="2.70.150.10:FF:000016">
    <property type="entry name" value="Calcium-transporting P-type ATPase putative"/>
    <property type="match status" value="1"/>
</dbReference>
<comment type="caution">
    <text evidence="25">The sequence shown here is derived from an EMBL/GenBank/DDBJ whole genome shotgun (WGS) entry which is preliminary data.</text>
</comment>
<dbReference type="InterPro" id="IPR023298">
    <property type="entry name" value="ATPase_P-typ_TM_dom_sf"/>
</dbReference>
<keyword evidence="4" id="KW-1003">Cell membrane</keyword>
<dbReference type="GO" id="GO:0016887">
    <property type="term" value="F:ATP hydrolysis activity"/>
    <property type="evidence" value="ECO:0007669"/>
    <property type="project" value="InterPro"/>
</dbReference>
<evidence type="ECO:0000256" key="3">
    <source>
        <dbReference type="ARBA" id="ARBA00022448"/>
    </source>
</evidence>
<dbReference type="CDD" id="cd02086">
    <property type="entry name" value="P-type_ATPase_Na_ENA"/>
    <property type="match status" value="1"/>
</dbReference>
<feature type="region of interest" description="Disordered" evidence="22">
    <location>
        <begin position="1051"/>
        <end position="1072"/>
    </location>
</feature>
<feature type="transmembrane region" description="Helical" evidence="23">
    <location>
        <begin position="915"/>
        <end position="937"/>
    </location>
</feature>
<comment type="cofactor">
    <cofactor evidence="1">
        <name>Mg(2+)</name>
        <dbReference type="ChEBI" id="CHEBI:18420"/>
    </cofactor>
</comment>
<keyword evidence="11" id="KW-0630">Potassium</keyword>
<accession>A0A0N1HUE7</accession>
<dbReference type="InterPro" id="IPR001757">
    <property type="entry name" value="P_typ_ATPase"/>
</dbReference>
<comment type="catalytic activity">
    <reaction evidence="20">
        <text>K(+)(in) + ATP + H2O = K(+)(out) + ADP + phosphate + H(+)</text>
        <dbReference type="Rhea" id="RHEA:75815"/>
        <dbReference type="ChEBI" id="CHEBI:15377"/>
        <dbReference type="ChEBI" id="CHEBI:15378"/>
        <dbReference type="ChEBI" id="CHEBI:29103"/>
        <dbReference type="ChEBI" id="CHEBI:30616"/>
        <dbReference type="ChEBI" id="CHEBI:43474"/>
        <dbReference type="ChEBI" id="CHEBI:456216"/>
    </reaction>
</comment>
<comment type="catalytic activity">
    <reaction evidence="21">
        <text>Na(+)(in) + ATP + H2O = Na(+)(out) + ADP + phosphate + H(+)</text>
        <dbReference type="Rhea" id="RHEA:14633"/>
        <dbReference type="ChEBI" id="CHEBI:15377"/>
        <dbReference type="ChEBI" id="CHEBI:15378"/>
        <dbReference type="ChEBI" id="CHEBI:29101"/>
        <dbReference type="ChEBI" id="CHEBI:30616"/>
        <dbReference type="ChEBI" id="CHEBI:43474"/>
        <dbReference type="ChEBI" id="CHEBI:456216"/>
        <dbReference type="EC" id="7.2.2.3"/>
    </reaction>
    <physiologicalReaction direction="left-to-right" evidence="21">
        <dbReference type="Rhea" id="RHEA:14634"/>
    </physiologicalReaction>
</comment>
<dbReference type="SMART" id="SM00831">
    <property type="entry name" value="Cation_ATPase_N"/>
    <property type="match status" value="1"/>
</dbReference>
<keyword evidence="5" id="KW-0633">Potassium transport</keyword>
<evidence type="ECO:0000256" key="19">
    <source>
        <dbReference type="ARBA" id="ARBA00035029"/>
    </source>
</evidence>
<evidence type="ECO:0000256" key="6">
    <source>
        <dbReference type="ARBA" id="ARBA00022692"/>
    </source>
</evidence>
<dbReference type="SUPFAM" id="SSF56784">
    <property type="entry name" value="HAD-like"/>
    <property type="match status" value="1"/>
</dbReference>
<evidence type="ECO:0000256" key="23">
    <source>
        <dbReference type="SAM" id="Phobius"/>
    </source>
</evidence>
<dbReference type="InterPro" id="IPR006414">
    <property type="entry name" value="P-type_ATPase_IID"/>
</dbReference>
<feature type="compositionally biased region" description="Polar residues" evidence="22">
    <location>
        <begin position="1"/>
        <end position="13"/>
    </location>
</feature>
<feature type="transmembrane region" description="Helical" evidence="23">
    <location>
        <begin position="96"/>
        <end position="115"/>
    </location>
</feature>
<evidence type="ECO:0000256" key="21">
    <source>
        <dbReference type="ARBA" id="ARBA00049499"/>
    </source>
</evidence>
<dbReference type="InterPro" id="IPR008250">
    <property type="entry name" value="ATPase_P-typ_transduc_dom_A_sf"/>
</dbReference>
<dbReference type="GO" id="GO:0005524">
    <property type="term" value="F:ATP binding"/>
    <property type="evidence" value="ECO:0007669"/>
    <property type="project" value="UniProtKB-KW"/>
</dbReference>
<dbReference type="Pfam" id="PF13246">
    <property type="entry name" value="Cation_ATPase"/>
    <property type="match status" value="1"/>
</dbReference>
<dbReference type="NCBIfam" id="TIGR01494">
    <property type="entry name" value="ATPase_P-type"/>
    <property type="match status" value="3"/>
</dbReference>
<feature type="transmembrane region" description="Helical" evidence="23">
    <location>
        <begin position="827"/>
        <end position="852"/>
    </location>
</feature>
<dbReference type="EC" id="7.2.2.3" evidence="19"/>
<dbReference type="InterPro" id="IPR018303">
    <property type="entry name" value="ATPase_P-typ_P_site"/>
</dbReference>
<keyword evidence="7" id="KW-0479">Metal-binding</keyword>
<feature type="transmembrane region" description="Helical" evidence="23">
    <location>
        <begin position="790"/>
        <end position="811"/>
    </location>
</feature>
<evidence type="ECO:0000256" key="15">
    <source>
        <dbReference type="ARBA" id="ARBA00023065"/>
    </source>
</evidence>
<dbReference type="GO" id="GO:0006813">
    <property type="term" value="P:potassium ion transport"/>
    <property type="evidence" value="ECO:0007669"/>
    <property type="project" value="UniProtKB-KW"/>
</dbReference>
<proteinExistence type="inferred from homology"/>
<feature type="transmembrane region" description="Helical" evidence="23">
    <location>
        <begin position="873"/>
        <end position="895"/>
    </location>
</feature>
<keyword evidence="3" id="KW-0813">Transport</keyword>
<evidence type="ECO:0000256" key="4">
    <source>
        <dbReference type="ARBA" id="ARBA00022475"/>
    </source>
</evidence>
<keyword evidence="17" id="KW-0739">Sodium transport</keyword>
<gene>
    <name evidence="25" type="ORF">AB675_1715</name>
</gene>
<dbReference type="Pfam" id="PF00690">
    <property type="entry name" value="Cation_ATPase_N"/>
    <property type="match status" value="1"/>
</dbReference>
<dbReference type="InterPro" id="IPR023299">
    <property type="entry name" value="ATPase_P-typ_cyto_dom_N"/>
</dbReference>
<dbReference type="SUPFAM" id="SSF81660">
    <property type="entry name" value="Metal cation-transporting ATPase, ATP-binding domain N"/>
    <property type="match status" value="1"/>
</dbReference>
<name>A0A0N1HUE7_9EURO</name>
<dbReference type="EMBL" id="LFJN01000006">
    <property type="protein sequence ID" value="KPI43000.1"/>
    <property type="molecule type" value="Genomic_DNA"/>
</dbReference>
<dbReference type="NCBIfam" id="TIGR01523">
    <property type="entry name" value="ATPase-IID_K-Na"/>
    <property type="match status" value="1"/>
</dbReference>
<sequence>MENQNHVSGQCNKPMSKPAHALDRETLVKELGADAENGYSKSQANDKLNEFGRNELDDGPGVQPIKIFIRQVANAMMLVLIMAMVVSFAIKSWIEGGVVAAVIALNIIVGFLQEFKAEKTMDSLRSLSSPTANVVRDGSTINVPTAEIVVGDLVELKVGDTVPADLRIIDSINLETDEALLTGESLPVAKDEETIFDEDTGPGDRLNVVYSSSTVTKGRARGIVYATGMYTEIGSIAQSLRQEKSRRRPVKRKDDGTASPLRHAEAWTLTVTDFIGTFLGVNIGTPLQRKLSRLALLLFGIAVVCAIIVLAANDFSNRSEVIIYAVATGLSMIPASLIVVLTITMAVGTKHMVQRHVIVRNLKSLEALGAVTDICSDKTGTLTQGKMVAKKAWIPSRGTYSVGISSNPFDPTAGSLAHSTELPAKGLPESESLSEDESTPMTTLLEGNEDLEAFLAVAGLCNVARVHKNNDGDWTALGDPTEIALQVFASRFDRNRHGLVDGESAKYKQVSEYPFDSDVKKMSVIFEDRKTQEQKIYTKGAVERVLDSCVSVVWDDGQTVDFSDALKEKALEIMEALASQGLRVLALASREYDPRSGRRASRDGPPPRDEIERDLTFRGLIGLYDPPRPESAEAVKRCHRAGIKVHMLTGDHPGTASAIAKQVHILPDMTKVSADVAKSMIMTAKEFDKHTDTEIDQLPVLPLVIARCAPNTKVRMIEALRRREAFMAMTGDGVNDSPSLKIADVGIAMGMAGSDVAKDAADIVLTDDNFASILNAIEEGRRMFDNIQKFILHLLAENIAQACTLLIGLAFKDRTGLSVFPLAPVQILWVIMITSGMPDMGLGLEIAAPDILERPPMPLKVGVFTWEVCFDMLVYGLWMAALCLASFLLVVFGFGDGNLGEGCNTAYSSQCDTVFRARATTFVSLTWFALFLAWEMVNMRRSFFRMQPGSKRYFTEWMYDVWRNPFLFWAVIAGFVTIFPTLYIPVLNHDVFKHTGISWEWGIVFVEAILFFAGIEAWKWGKRIFFRRRARKMGQTGDDLEKRAYGEFIDSSGNSSAVDVGARDEKHSAQTS</sequence>
<dbReference type="PROSITE" id="PS00154">
    <property type="entry name" value="ATPASE_E1_E2"/>
    <property type="match status" value="1"/>
</dbReference>
<dbReference type="STRING" id="1664694.A0A0N1HUE7"/>
<dbReference type="PRINTS" id="PR00119">
    <property type="entry name" value="CATATPASE"/>
</dbReference>
<evidence type="ECO:0000256" key="5">
    <source>
        <dbReference type="ARBA" id="ARBA00022538"/>
    </source>
</evidence>
<comment type="subcellular location">
    <subcellularLocation>
        <location evidence="2">Cell membrane</location>
        <topology evidence="2">Multi-pass membrane protein</topology>
    </subcellularLocation>
</comment>
<evidence type="ECO:0000259" key="24">
    <source>
        <dbReference type="SMART" id="SM00831"/>
    </source>
</evidence>
<evidence type="ECO:0000256" key="7">
    <source>
        <dbReference type="ARBA" id="ARBA00022723"/>
    </source>
</evidence>
<evidence type="ECO:0000256" key="17">
    <source>
        <dbReference type="ARBA" id="ARBA00023201"/>
    </source>
</evidence>
<feature type="transmembrane region" description="Helical" evidence="23">
    <location>
        <begin position="998"/>
        <end position="1018"/>
    </location>
</feature>
<dbReference type="InterPro" id="IPR036412">
    <property type="entry name" value="HAD-like_sf"/>
</dbReference>